<evidence type="ECO:0000259" key="3">
    <source>
        <dbReference type="PROSITE" id="PS51186"/>
    </source>
</evidence>
<dbReference type="CDD" id="cd04301">
    <property type="entry name" value="NAT_SF"/>
    <property type="match status" value="1"/>
</dbReference>
<accession>A0A5J6ML00</accession>
<dbReference type="AlphaFoldDB" id="A0A5J6ML00"/>
<evidence type="ECO:0000313" key="4">
    <source>
        <dbReference type="EMBL" id="QEX18029.1"/>
    </source>
</evidence>
<dbReference type="InterPro" id="IPR050680">
    <property type="entry name" value="YpeA/RimI_acetyltransf"/>
</dbReference>
<keyword evidence="1 4" id="KW-0808">Transferase</keyword>
<proteinExistence type="predicted"/>
<sequence length="187" mass="20914">MIDELRIRRAGPADARSIGRVHVETWRATYAGIVPDQVLVEMSADGKASQWRRMLLRPQTGEVVLVAEMPQAGLVGFASCGRADSGALGIDGEIHTLYVHPDWQEQGIGRRLLCSSLRWLKRSGRTGAFLWVLSQNPSRFFYEAMGGERIGEREEKLWQVALPEIAYGWPDLSVLPPACRGDRTRRA</sequence>
<dbReference type="OrthoDB" id="9799154at2"/>
<dbReference type="RefSeq" id="WP_151178228.1">
    <property type="nucleotide sequence ID" value="NZ_CP042906.1"/>
</dbReference>
<dbReference type="PANTHER" id="PTHR43420:SF12">
    <property type="entry name" value="N-ACETYLTRANSFERASE DOMAIN-CONTAINING PROTEIN"/>
    <property type="match status" value="1"/>
</dbReference>
<dbReference type="EMBL" id="CP042906">
    <property type="protein sequence ID" value="QEX18029.1"/>
    <property type="molecule type" value="Genomic_DNA"/>
</dbReference>
<keyword evidence="5" id="KW-1185">Reference proteome</keyword>
<evidence type="ECO:0000313" key="5">
    <source>
        <dbReference type="Proteomes" id="UP000326202"/>
    </source>
</evidence>
<dbReference type="InterPro" id="IPR000182">
    <property type="entry name" value="GNAT_dom"/>
</dbReference>
<protein>
    <submittedName>
        <fullName evidence="4">N-acetyltransferase</fullName>
    </submittedName>
</protein>
<dbReference type="Proteomes" id="UP000326202">
    <property type="component" value="Chromosome"/>
</dbReference>
<gene>
    <name evidence="4" type="ORF">FRZ44_33330</name>
</gene>
<dbReference type="GO" id="GO:0016747">
    <property type="term" value="F:acyltransferase activity, transferring groups other than amino-acyl groups"/>
    <property type="evidence" value="ECO:0007669"/>
    <property type="project" value="InterPro"/>
</dbReference>
<reference evidence="4 5" key="1">
    <citation type="submission" date="2019-08" db="EMBL/GenBank/DDBJ databases">
        <title>Hyperibacter terrae gen. nov., sp. nov. and Hyperibacter viscosus sp. nov., two new members in the family Rhodospirillaceae isolated from the rhizosphere of Hypericum perforatum.</title>
        <authorList>
            <person name="Noviana Z."/>
        </authorList>
    </citation>
    <scope>NUCLEOTIDE SEQUENCE [LARGE SCALE GENOMIC DNA]</scope>
    <source>
        <strain evidence="4 5">R5913</strain>
    </source>
</reference>
<dbReference type="SUPFAM" id="SSF55729">
    <property type="entry name" value="Acyl-CoA N-acyltransferases (Nat)"/>
    <property type="match status" value="1"/>
</dbReference>
<dbReference type="InterPro" id="IPR016181">
    <property type="entry name" value="Acyl_CoA_acyltransferase"/>
</dbReference>
<dbReference type="KEGG" id="htq:FRZ44_33330"/>
<name>A0A5J6ML00_9PROT</name>
<dbReference type="Gene3D" id="3.40.630.30">
    <property type="match status" value="1"/>
</dbReference>
<organism evidence="4 5">
    <name type="scientific">Hypericibacter terrae</name>
    <dbReference type="NCBI Taxonomy" id="2602015"/>
    <lineage>
        <taxon>Bacteria</taxon>
        <taxon>Pseudomonadati</taxon>
        <taxon>Pseudomonadota</taxon>
        <taxon>Alphaproteobacteria</taxon>
        <taxon>Rhodospirillales</taxon>
        <taxon>Dongiaceae</taxon>
        <taxon>Hypericibacter</taxon>
    </lineage>
</organism>
<keyword evidence="2" id="KW-0012">Acyltransferase</keyword>
<evidence type="ECO:0000256" key="1">
    <source>
        <dbReference type="ARBA" id="ARBA00022679"/>
    </source>
</evidence>
<feature type="domain" description="N-acetyltransferase" evidence="3">
    <location>
        <begin position="5"/>
        <end position="169"/>
    </location>
</feature>
<dbReference type="Pfam" id="PF13508">
    <property type="entry name" value="Acetyltransf_7"/>
    <property type="match status" value="1"/>
</dbReference>
<evidence type="ECO:0000256" key="2">
    <source>
        <dbReference type="ARBA" id="ARBA00023315"/>
    </source>
</evidence>
<dbReference type="PROSITE" id="PS51186">
    <property type="entry name" value="GNAT"/>
    <property type="match status" value="1"/>
</dbReference>
<dbReference type="PANTHER" id="PTHR43420">
    <property type="entry name" value="ACETYLTRANSFERASE"/>
    <property type="match status" value="1"/>
</dbReference>